<proteinExistence type="predicted"/>
<sequence length="68" mass="7462">MDAGKAAPTTISRAVLPAAISPPRRHRRASAMCASGWFNVKAARKAKAEFRYYESGKGGKREICRPKQ</sequence>
<protein>
    <submittedName>
        <fullName evidence="2">Lectin-like protein BA14k</fullName>
    </submittedName>
</protein>
<dbReference type="Proteomes" id="UP000492821">
    <property type="component" value="Unassembled WGS sequence"/>
</dbReference>
<keyword evidence="1" id="KW-1185">Reference proteome</keyword>
<dbReference type="WBParaSite" id="Pan_g19763.t1">
    <property type="protein sequence ID" value="Pan_g19763.t1"/>
    <property type="gene ID" value="Pan_g19763"/>
</dbReference>
<accession>A0A7E4VFZ5</accession>
<evidence type="ECO:0000313" key="1">
    <source>
        <dbReference type="Proteomes" id="UP000492821"/>
    </source>
</evidence>
<dbReference type="AlphaFoldDB" id="A0A7E4VFZ5"/>
<name>A0A7E4VFZ5_PANRE</name>
<evidence type="ECO:0000313" key="2">
    <source>
        <dbReference type="WBParaSite" id="Pan_g19763.t1"/>
    </source>
</evidence>
<organism evidence="1 2">
    <name type="scientific">Panagrellus redivivus</name>
    <name type="common">Microworm</name>
    <dbReference type="NCBI Taxonomy" id="6233"/>
    <lineage>
        <taxon>Eukaryota</taxon>
        <taxon>Metazoa</taxon>
        <taxon>Ecdysozoa</taxon>
        <taxon>Nematoda</taxon>
        <taxon>Chromadorea</taxon>
        <taxon>Rhabditida</taxon>
        <taxon>Tylenchina</taxon>
        <taxon>Panagrolaimomorpha</taxon>
        <taxon>Panagrolaimoidea</taxon>
        <taxon>Panagrolaimidae</taxon>
        <taxon>Panagrellus</taxon>
    </lineage>
</organism>
<reference evidence="2" key="2">
    <citation type="submission" date="2020-10" db="UniProtKB">
        <authorList>
            <consortium name="WormBaseParasite"/>
        </authorList>
    </citation>
    <scope>IDENTIFICATION</scope>
</reference>
<reference evidence="1" key="1">
    <citation type="journal article" date="2013" name="Genetics">
        <title>The draft genome and transcriptome of Panagrellus redivivus are shaped by the harsh demands of a free-living lifestyle.</title>
        <authorList>
            <person name="Srinivasan J."/>
            <person name="Dillman A.R."/>
            <person name="Macchietto M.G."/>
            <person name="Heikkinen L."/>
            <person name="Lakso M."/>
            <person name="Fracchia K.M."/>
            <person name="Antoshechkin I."/>
            <person name="Mortazavi A."/>
            <person name="Wong G."/>
            <person name="Sternberg P.W."/>
        </authorList>
    </citation>
    <scope>NUCLEOTIDE SEQUENCE [LARGE SCALE GENOMIC DNA]</scope>
    <source>
        <strain evidence="1">MT8872</strain>
    </source>
</reference>